<evidence type="ECO:0000313" key="2">
    <source>
        <dbReference type="EMBL" id="PZO38204.1"/>
    </source>
</evidence>
<name>A0A2W4VZ52_9CYAN</name>
<accession>A0A2W4VZ52</accession>
<dbReference type="InterPro" id="IPR039060">
    <property type="entry name" value="Antitox_HigA"/>
</dbReference>
<comment type="caution">
    <text evidence="2">The sequence shown here is derived from an EMBL/GenBank/DDBJ whole genome shotgun (WGS) entry which is preliminary data.</text>
</comment>
<proteinExistence type="predicted"/>
<feature type="domain" description="HTH cro/C1-type" evidence="1">
    <location>
        <begin position="78"/>
        <end position="131"/>
    </location>
</feature>
<dbReference type="PROSITE" id="PS50943">
    <property type="entry name" value="HTH_CROC1"/>
    <property type="match status" value="1"/>
</dbReference>
<dbReference type="Gene3D" id="1.10.260.40">
    <property type="entry name" value="lambda repressor-like DNA-binding domains"/>
    <property type="match status" value="1"/>
</dbReference>
<dbReference type="EMBL" id="QBML01000025">
    <property type="protein sequence ID" value="PZO38204.1"/>
    <property type="molecule type" value="Genomic_DNA"/>
</dbReference>
<protein>
    <submittedName>
        <fullName evidence="2">Transcriptional regulator</fullName>
    </submittedName>
</protein>
<dbReference type="InterPro" id="IPR010982">
    <property type="entry name" value="Lambda_DNA-bd_dom_sf"/>
</dbReference>
<dbReference type="GO" id="GO:0006355">
    <property type="term" value="P:regulation of DNA-templated transcription"/>
    <property type="evidence" value="ECO:0007669"/>
    <property type="project" value="InterPro"/>
</dbReference>
<reference evidence="2 3" key="1">
    <citation type="submission" date="2018-04" db="EMBL/GenBank/DDBJ databases">
        <authorList>
            <person name="Go L.Y."/>
            <person name="Mitchell J.A."/>
        </authorList>
    </citation>
    <scope>NUCLEOTIDE SEQUENCE [LARGE SCALE GENOMIC DNA]</scope>
    <source>
        <strain evidence="2">ULC066bin1</strain>
    </source>
</reference>
<evidence type="ECO:0000313" key="3">
    <source>
        <dbReference type="Proteomes" id="UP000249467"/>
    </source>
</evidence>
<dbReference type="PANTHER" id="PTHR40455:SF1">
    <property type="entry name" value="ANTITOXIN HIGA"/>
    <property type="match status" value="1"/>
</dbReference>
<reference evidence="2 3" key="2">
    <citation type="submission" date="2018-06" db="EMBL/GenBank/DDBJ databases">
        <title>Metagenomic assembly of (sub)arctic Cyanobacteria and their associated microbiome from non-axenic cultures.</title>
        <authorList>
            <person name="Baurain D."/>
        </authorList>
    </citation>
    <scope>NUCLEOTIDE SEQUENCE [LARGE SCALE GENOMIC DNA]</scope>
    <source>
        <strain evidence="2">ULC066bin1</strain>
    </source>
</reference>
<dbReference type="InterPro" id="IPR001387">
    <property type="entry name" value="Cro/C1-type_HTH"/>
</dbReference>
<dbReference type="GO" id="GO:0001046">
    <property type="term" value="F:core promoter sequence-specific DNA binding"/>
    <property type="evidence" value="ECO:0007669"/>
    <property type="project" value="TreeGrafter"/>
</dbReference>
<organism evidence="2 3">
    <name type="scientific">Pseudanabaena frigida</name>
    <dbReference type="NCBI Taxonomy" id="945775"/>
    <lineage>
        <taxon>Bacteria</taxon>
        <taxon>Bacillati</taxon>
        <taxon>Cyanobacteriota</taxon>
        <taxon>Cyanophyceae</taxon>
        <taxon>Pseudanabaenales</taxon>
        <taxon>Pseudanabaenaceae</taxon>
        <taxon>Pseudanabaena</taxon>
    </lineage>
</organism>
<dbReference type="SUPFAM" id="SSF47413">
    <property type="entry name" value="lambda repressor-like DNA-binding domains"/>
    <property type="match status" value="1"/>
</dbReference>
<dbReference type="PANTHER" id="PTHR40455">
    <property type="entry name" value="ANTITOXIN HIGA"/>
    <property type="match status" value="1"/>
</dbReference>
<dbReference type="Proteomes" id="UP000249467">
    <property type="component" value="Unassembled WGS sequence"/>
</dbReference>
<dbReference type="SMART" id="SM00530">
    <property type="entry name" value="HTH_XRE"/>
    <property type="match status" value="1"/>
</dbReference>
<evidence type="ECO:0000259" key="1">
    <source>
        <dbReference type="PROSITE" id="PS50943"/>
    </source>
</evidence>
<dbReference type="AlphaFoldDB" id="A0A2W4VZ52"/>
<gene>
    <name evidence="2" type="ORF">DCF19_17195</name>
</gene>
<sequence>MTLTLNKLEYGALLVDIQPRVITTEEENDRALSIVESLLAEENLSPEKEQILRLLVSLIEKFEDEHYQLVASTPHSILLHLMEENGLRQTDLVGIIGSRGVVSEVVNGKRNISKSQAKSLGEFFHVDPSLFINF</sequence>